<evidence type="ECO:0000256" key="2">
    <source>
        <dbReference type="SAM" id="Phobius"/>
    </source>
</evidence>
<evidence type="ECO:0008006" key="5">
    <source>
        <dbReference type="Google" id="ProtNLM"/>
    </source>
</evidence>
<feature type="region of interest" description="Disordered" evidence="1">
    <location>
        <begin position="1"/>
        <end position="23"/>
    </location>
</feature>
<keyword evidence="2" id="KW-0472">Membrane</keyword>
<evidence type="ECO:0000256" key="1">
    <source>
        <dbReference type="SAM" id="MobiDB-lite"/>
    </source>
</evidence>
<dbReference type="EMBL" id="CP012900">
    <property type="protein sequence ID" value="ALJ29249.1"/>
    <property type="molecule type" value="Genomic_DNA"/>
</dbReference>
<feature type="transmembrane region" description="Helical" evidence="2">
    <location>
        <begin position="38"/>
        <end position="58"/>
    </location>
</feature>
<dbReference type="KEGG" id="sacz:AOT14_28960"/>
<feature type="compositionally biased region" description="Low complexity" evidence="1">
    <location>
        <begin position="109"/>
        <end position="119"/>
    </location>
</feature>
<keyword evidence="4" id="KW-1185">Reference proteome</keyword>
<organism evidence="3 4">
    <name type="scientific">Stenotrophomonas acidaminiphila</name>
    <dbReference type="NCBI Taxonomy" id="128780"/>
    <lineage>
        <taxon>Bacteria</taxon>
        <taxon>Pseudomonadati</taxon>
        <taxon>Pseudomonadota</taxon>
        <taxon>Gammaproteobacteria</taxon>
        <taxon>Lysobacterales</taxon>
        <taxon>Lysobacteraceae</taxon>
        <taxon>Stenotrophomonas</taxon>
    </lineage>
</organism>
<sequence length="316" mass="31907">MSLIHDALREQDGPALPVRPAPRASWWARQSPRARGTALFAAAGLGGFVLAGAVLLGLGGRGNSAPPAHAAEAPAPALPATAPIVTLPTTASAPPPPMPDVVHAPAAAPATASAAVPRPAQSPDPAPPAIAVQEPPMADTHAASTAVAAAPVAATPAPAHTAPQPMATASEGTAPAIRIEVERRNGAAPADGGRDGRAVEQAVADVERAMAGGDLANARQALARLDGLLAPESLTLLRMQAWVAHAGNDTARAETLYRRIAERVPEDVNAGVNIALLDARRGDADAARTRLVRLSGRHPRSPQVARALAELGSTAP</sequence>
<evidence type="ECO:0000313" key="4">
    <source>
        <dbReference type="Proteomes" id="UP000061010"/>
    </source>
</evidence>
<keyword evidence="2" id="KW-1133">Transmembrane helix</keyword>
<keyword evidence="2" id="KW-0812">Transmembrane</keyword>
<proteinExistence type="predicted"/>
<accession>A0A0S1B2G8</accession>
<dbReference type="Gene3D" id="1.25.40.10">
    <property type="entry name" value="Tetratricopeptide repeat domain"/>
    <property type="match status" value="1"/>
</dbReference>
<evidence type="ECO:0000313" key="3">
    <source>
        <dbReference type="EMBL" id="ALJ29249.1"/>
    </source>
</evidence>
<dbReference type="PATRIC" id="fig|128780.6.peg.2928"/>
<dbReference type="Pfam" id="PF14559">
    <property type="entry name" value="TPR_19"/>
    <property type="match status" value="1"/>
</dbReference>
<dbReference type="InterPro" id="IPR011990">
    <property type="entry name" value="TPR-like_helical_dom_sf"/>
</dbReference>
<feature type="compositionally biased region" description="Basic and acidic residues" evidence="1">
    <location>
        <begin position="1"/>
        <end position="12"/>
    </location>
</feature>
<dbReference type="Proteomes" id="UP000061010">
    <property type="component" value="Chromosome"/>
</dbReference>
<name>A0A0S1B2G8_9GAMM</name>
<dbReference type="OrthoDB" id="6054506at2"/>
<protein>
    <recommendedName>
        <fullName evidence="5">Tetratricopeptide repeat protein</fullName>
    </recommendedName>
</protein>
<dbReference type="AlphaFoldDB" id="A0A0S1B2G8"/>
<gene>
    <name evidence="3" type="ORF">AOT14_28960</name>
</gene>
<dbReference type="SUPFAM" id="SSF48452">
    <property type="entry name" value="TPR-like"/>
    <property type="match status" value="1"/>
</dbReference>
<feature type="region of interest" description="Disordered" evidence="1">
    <location>
        <begin position="109"/>
        <end position="145"/>
    </location>
</feature>
<reference evidence="3 4" key="1">
    <citation type="journal article" date="2015" name="Genome Announc.">
        <title>Complete Genome Sequencing of Stenotrophomonas acidaminiphila ZAC14D2_NAIMI4_2, a Multidrug-Resistant Strain Isolated from Sediments of a Polluted River in Mexico, Uncovers New Antibiotic Resistance Genes and a Novel Class-II Lasso Peptide Biosynthesis Gene Cluster.</title>
        <authorList>
            <person name="Vinuesa P."/>
            <person name="Ochoa-Sanchez L.E."/>
        </authorList>
    </citation>
    <scope>NUCLEOTIDE SEQUENCE [LARGE SCALE GENOMIC DNA]</scope>
    <source>
        <strain evidence="3 4">ZAC14D2_NAIMI4_2</strain>
    </source>
</reference>